<evidence type="ECO:0008006" key="6">
    <source>
        <dbReference type="Google" id="ProtNLM"/>
    </source>
</evidence>
<protein>
    <recommendedName>
        <fullName evidence="6">SGNH hydrolase-type esterase domain-containing protein</fullName>
    </recommendedName>
</protein>
<keyword evidence="5" id="KW-1185">Reference proteome</keyword>
<dbReference type="Gene3D" id="3.40.50.1110">
    <property type="entry name" value="SGNH hydrolase"/>
    <property type="match status" value="1"/>
</dbReference>
<dbReference type="InterPro" id="IPR036514">
    <property type="entry name" value="SGNH_hydro_sf"/>
</dbReference>
<sequence>MNVNLDALKAERGNKEPEEGKGAAIQWHDPRKPPFQIVGFPWFDREGLYRRLPKDPAYPVREPVDTLANCTAGGQVRFRTNSPVLRLSVKLTGSAEKYHMAATAQCGFDCYIGGPGKAKYASTTRFDASATQYEAVLYEDLEEETRDVTIHFPLYQGVEEVRIGVAEGAELAVPNPFASEGKLLFYGTSITQGGCASRPGMAYPSIVGRRLNRECINLGFSGNGKGEPELARLICEIESPDLLVLNYVPNVNPDEYRETLPAFVDIVRAARPRLPILVVSGIRYAMEGLRPSLLRNRTECRNFARAFVAGRRTAGDSAISFVNGDTLLGREYEDCTVDGVHPTDLGFRRIGDRLAKEIDGMLKGLSR</sequence>
<evidence type="ECO:0000259" key="2">
    <source>
        <dbReference type="Pfam" id="PF14606"/>
    </source>
</evidence>
<evidence type="ECO:0000259" key="3">
    <source>
        <dbReference type="Pfam" id="PF14607"/>
    </source>
</evidence>
<dbReference type="Proteomes" id="UP000310636">
    <property type="component" value="Unassembled WGS sequence"/>
</dbReference>
<feature type="region of interest" description="Disordered" evidence="1">
    <location>
        <begin position="1"/>
        <end position="28"/>
    </location>
</feature>
<dbReference type="SUPFAM" id="SSF52266">
    <property type="entry name" value="SGNH hydrolase"/>
    <property type="match status" value="1"/>
</dbReference>
<feature type="domain" description="SGNH hydrolase-type esterase N-terminal" evidence="3">
    <location>
        <begin position="25"/>
        <end position="170"/>
    </location>
</feature>
<feature type="domain" description="SGNH hydrolase-type esterase" evidence="2">
    <location>
        <begin position="183"/>
        <end position="358"/>
    </location>
</feature>
<evidence type="ECO:0000313" key="4">
    <source>
        <dbReference type="EMBL" id="THF82123.1"/>
    </source>
</evidence>
<dbReference type="InterPro" id="IPR032740">
    <property type="entry name" value="GxDLY"/>
</dbReference>
<dbReference type="AlphaFoldDB" id="A0A4S4C3N7"/>
<dbReference type="InterPro" id="IPR013830">
    <property type="entry name" value="SGNH_hydro"/>
</dbReference>
<dbReference type="Pfam" id="PF14607">
    <property type="entry name" value="GxDLY"/>
    <property type="match status" value="1"/>
</dbReference>
<name>A0A4S4C3N7_9BACL</name>
<dbReference type="Gene3D" id="2.60.120.260">
    <property type="entry name" value="Galactose-binding domain-like"/>
    <property type="match status" value="1"/>
</dbReference>
<evidence type="ECO:0000313" key="5">
    <source>
        <dbReference type="Proteomes" id="UP000310636"/>
    </source>
</evidence>
<evidence type="ECO:0000256" key="1">
    <source>
        <dbReference type="SAM" id="MobiDB-lite"/>
    </source>
</evidence>
<dbReference type="EMBL" id="SSOB01000007">
    <property type="protein sequence ID" value="THF82123.1"/>
    <property type="molecule type" value="Genomic_DNA"/>
</dbReference>
<accession>A0A4S4C3N7</accession>
<dbReference type="Pfam" id="PF14606">
    <property type="entry name" value="Lipase_GDSL_3"/>
    <property type="match status" value="1"/>
</dbReference>
<feature type="compositionally biased region" description="Basic and acidic residues" evidence="1">
    <location>
        <begin position="8"/>
        <end position="21"/>
    </location>
</feature>
<proteinExistence type="predicted"/>
<organism evidence="4 5">
    <name type="scientific">Cohnella fermenti</name>
    <dbReference type="NCBI Taxonomy" id="2565925"/>
    <lineage>
        <taxon>Bacteria</taxon>
        <taxon>Bacillati</taxon>
        <taxon>Bacillota</taxon>
        <taxon>Bacilli</taxon>
        <taxon>Bacillales</taxon>
        <taxon>Paenibacillaceae</taxon>
        <taxon>Cohnella</taxon>
    </lineage>
</organism>
<gene>
    <name evidence="4" type="ORF">E6C55_06990</name>
</gene>
<dbReference type="OrthoDB" id="5624617at2"/>
<comment type="caution">
    <text evidence="4">The sequence shown here is derived from an EMBL/GenBank/DDBJ whole genome shotgun (WGS) entry which is preliminary data.</text>
</comment>
<reference evidence="4 5" key="1">
    <citation type="submission" date="2019-04" db="EMBL/GenBank/DDBJ databases">
        <title>Cohnella sp. nov. isolated from preserved vegetables.</title>
        <authorList>
            <person name="Lin S.-Y."/>
            <person name="Hung M.-H."/>
            <person name="Young C.-C."/>
        </authorList>
    </citation>
    <scope>NUCLEOTIDE SEQUENCE [LARGE SCALE GENOMIC DNA]</scope>
    <source>
        <strain evidence="4 5">CC-MHH1044</strain>
    </source>
</reference>